<dbReference type="Pfam" id="PF07549">
    <property type="entry name" value="Sec_GG"/>
    <property type="match status" value="1"/>
</dbReference>
<keyword evidence="5 12" id="KW-0653">Protein transport</keyword>
<dbReference type="HAMAP" id="MF_01464_B">
    <property type="entry name" value="SecF_B"/>
    <property type="match status" value="1"/>
</dbReference>
<dbReference type="AlphaFoldDB" id="R4K3N6"/>
<dbReference type="GO" id="GO:0065002">
    <property type="term" value="P:intracellular protein transmembrane transport"/>
    <property type="evidence" value="ECO:0007669"/>
    <property type="project" value="UniProtKB-UniRule"/>
</dbReference>
<evidence type="ECO:0000259" key="13">
    <source>
        <dbReference type="Pfam" id="PF02355"/>
    </source>
</evidence>
<dbReference type="PANTHER" id="PTHR30081:SF8">
    <property type="entry name" value="PROTEIN TRANSLOCASE SUBUNIT SECF"/>
    <property type="match status" value="1"/>
</dbReference>
<dbReference type="GO" id="GO:0043952">
    <property type="term" value="P:protein transport by the Sec complex"/>
    <property type="evidence" value="ECO:0007669"/>
    <property type="project" value="UniProtKB-UniRule"/>
</dbReference>
<gene>
    <name evidence="12" type="primary">secF</name>
    <name evidence="14" type="ORF">Clopa_2329</name>
</gene>
<feature type="domain" description="Protein export membrane protein SecD/SecF C-terminal" evidence="13">
    <location>
        <begin position="108"/>
        <end position="283"/>
    </location>
</feature>
<reference evidence="14 15" key="1">
    <citation type="submission" date="2012-01" db="EMBL/GenBank/DDBJ databases">
        <title>Complete sequence of chromosome of Clostridium pasteurianum BC1.</title>
        <authorList>
            <consortium name="US DOE Joint Genome Institute"/>
            <person name="Lucas S."/>
            <person name="Han J."/>
            <person name="Lapidus A."/>
            <person name="Cheng J.-F."/>
            <person name="Goodwin L."/>
            <person name="Pitluck S."/>
            <person name="Peters L."/>
            <person name="Mikhailova N."/>
            <person name="Teshima H."/>
            <person name="Detter J.C."/>
            <person name="Han C."/>
            <person name="Tapia R."/>
            <person name="Land M."/>
            <person name="Hauser L."/>
            <person name="Kyrpides N."/>
            <person name="Ivanova N."/>
            <person name="Pagani I."/>
            <person name="Dunn J."/>
            <person name="Taghavi S."/>
            <person name="Francis A."/>
            <person name="van der Lelie D."/>
            <person name="Woyke T."/>
        </authorList>
    </citation>
    <scope>NUCLEOTIDE SEQUENCE [LARGE SCALE GENOMIC DNA]</scope>
    <source>
        <strain evidence="14 15">BC1</strain>
    </source>
</reference>
<dbReference type="GO" id="GO:0015450">
    <property type="term" value="F:protein-transporting ATPase activity"/>
    <property type="evidence" value="ECO:0007669"/>
    <property type="project" value="InterPro"/>
</dbReference>
<dbReference type="InterPro" id="IPR022646">
    <property type="entry name" value="SecD/SecF_CS"/>
</dbReference>
<dbReference type="InterPro" id="IPR005665">
    <property type="entry name" value="SecF_bac"/>
</dbReference>
<keyword evidence="15" id="KW-1185">Reference proteome</keyword>
<dbReference type="Pfam" id="PF02355">
    <property type="entry name" value="SecD_SecF_C"/>
    <property type="match status" value="1"/>
</dbReference>
<dbReference type="EMBL" id="CP003261">
    <property type="protein sequence ID" value="AGK97193.1"/>
    <property type="molecule type" value="Genomic_DNA"/>
</dbReference>
<dbReference type="FunFam" id="1.20.1640.10:FF:000024">
    <property type="entry name" value="Multifunctional fusion protein"/>
    <property type="match status" value="1"/>
</dbReference>
<feature type="transmembrane region" description="Helical" evidence="12">
    <location>
        <begin position="255"/>
        <end position="281"/>
    </location>
</feature>
<comment type="similarity">
    <text evidence="11">In the N-terminal section; belongs to the SecD/SecF family. SecD subfamily.</text>
</comment>
<comment type="similarity">
    <text evidence="12">Belongs to the SecD/SecF family. SecF subfamily.</text>
</comment>
<evidence type="ECO:0000313" key="14">
    <source>
        <dbReference type="EMBL" id="AGK97193.1"/>
    </source>
</evidence>
<keyword evidence="3 12" id="KW-1003">Cell membrane</keyword>
<feature type="transmembrane region" description="Helical" evidence="12">
    <location>
        <begin position="180"/>
        <end position="201"/>
    </location>
</feature>
<comment type="subcellular location">
    <subcellularLocation>
        <location evidence="1 12">Cell membrane</location>
        <topology evidence="1 12">Multi-pass membrane protein</topology>
    </subcellularLocation>
</comment>
<feature type="transmembrane region" description="Helical" evidence="12">
    <location>
        <begin position="12"/>
        <end position="31"/>
    </location>
</feature>
<dbReference type="InterPro" id="IPR022813">
    <property type="entry name" value="SecD/SecF_arch_bac"/>
</dbReference>
<keyword evidence="7 12" id="KW-0811">Translocation</keyword>
<dbReference type="GO" id="GO:0006605">
    <property type="term" value="P:protein targeting"/>
    <property type="evidence" value="ECO:0007669"/>
    <property type="project" value="UniProtKB-UniRule"/>
</dbReference>
<evidence type="ECO:0000256" key="1">
    <source>
        <dbReference type="ARBA" id="ARBA00004651"/>
    </source>
</evidence>
<keyword evidence="2 12" id="KW-0813">Transport</keyword>
<evidence type="ECO:0000256" key="6">
    <source>
        <dbReference type="ARBA" id="ARBA00022989"/>
    </source>
</evidence>
<dbReference type="InterPro" id="IPR048634">
    <property type="entry name" value="SecD_SecF_C"/>
</dbReference>
<evidence type="ECO:0000256" key="4">
    <source>
        <dbReference type="ARBA" id="ARBA00022692"/>
    </source>
</evidence>
<dbReference type="SUPFAM" id="SSF82866">
    <property type="entry name" value="Multidrug efflux transporter AcrB transmembrane domain"/>
    <property type="match status" value="1"/>
</dbReference>
<dbReference type="PANTHER" id="PTHR30081">
    <property type="entry name" value="PROTEIN-EXPORT MEMBRANE PROTEIN SEC"/>
    <property type="match status" value="1"/>
</dbReference>
<dbReference type="PATRIC" id="fig|86416.3.peg.2312"/>
<dbReference type="STRING" id="86416.Clopa_2329"/>
<keyword evidence="4 12" id="KW-0812">Transmembrane</keyword>
<dbReference type="InterPro" id="IPR022645">
    <property type="entry name" value="SecD/SecF_bac"/>
</dbReference>
<evidence type="ECO:0000256" key="3">
    <source>
        <dbReference type="ARBA" id="ARBA00022475"/>
    </source>
</evidence>
<sequence length="298" mass="33669">MLKVVEKRKIWFTISIIIIVIGIGFMCYRGLNFGIDFRGGTLMQININKDFNKQDTDKIIEKYVKSNEFESTKANNKELTIRINSEAISDANTTKLFNDIKDKYKLKDSDLISRDRIGATIGNDLVRNAVTALSISIILMLFFIAYRFEFKFGLAAIIALLHDVLITLSVYAIGNLQINTPFIAAILTIIGYSIADTIVIFDRIRENQKKLRGKELIEIADTSISQTVGRSICTVTTTVVTITCLHIFVPGVREFTIPILVGIISGCYSSIFIASPIWYLFKKRSSDKKRTDKKELIK</sequence>
<comment type="subunit">
    <text evidence="12">Forms a complex with SecD. Part of the essential Sec protein translocation apparatus which comprises SecA, SecYEG and auxiliary proteins SecDF. Other proteins may also be involved.</text>
</comment>
<evidence type="ECO:0000256" key="2">
    <source>
        <dbReference type="ARBA" id="ARBA00022448"/>
    </source>
</evidence>
<dbReference type="Proteomes" id="UP000013523">
    <property type="component" value="Chromosome"/>
</dbReference>
<dbReference type="HOGENOM" id="CLU_050012_0_0_9"/>
<evidence type="ECO:0000256" key="7">
    <source>
        <dbReference type="ARBA" id="ARBA00023010"/>
    </source>
</evidence>
<comment type="similarity">
    <text evidence="10">In the C-terminal section; belongs to the SecD/SecF family. SecF subfamily.</text>
</comment>
<feature type="transmembrane region" description="Helical" evidence="12">
    <location>
        <begin position="125"/>
        <end position="145"/>
    </location>
</feature>
<name>R4K3N6_CLOPA</name>
<accession>R4K3N6</accession>
<organism evidence="14 15">
    <name type="scientific">Clostridium pasteurianum BC1</name>
    <dbReference type="NCBI Taxonomy" id="86416"/>
    <lineage>
        <taxon>Bacteria</taxon>
        <taxon>Bacillati</taxon>
        <taxon>Bacillota</taxon>
        <taxon>Clostridia</taxon>
        <taxon>Eubacteriales</taxon>
        <taxon>Clostridiaceae</taxon>
        <taxon>Clostridium</taxon>
    </lineage>
</organism>
<evidence type="ECO:0000256" key="12">
    <source>
        <dbReference type="HAMAP-Rule" id="MF_01464"/>
    </source>
</evidence>
<feature type="transmembrane region" description="Helical" evidence="12">
    <location>
        <begin position="152"/>
        <end position="174"/>
    </location>
</feature>
<dbReference type="OrthoDB" id="9805019at2"/>
<dbReference type="eggNOG" id="COG0341">
    <property type="taxonomic scope" value="Bacteria"/>
</dbReference>
<dbReference type="RefSeq" id="WP_015615497.1">
    <property type="nucleotide sequence ID" value="NC_021182.1"/>
</dbReference>
<feature type="transmembrane region" description="Helical" evidence="12">
    <location>
        <begin position="232"/>
        <end position="249"/>
    </location>
</feature>
<evidence type="ECO:0000256" key="11">
    <source>
        <dbReference type="ARBA" id="ARBA00061053"/>
    </source>
</evidence>
<keyword evidence="8 12" id="KW-0472">Membrane</keyword>
<dbReference type="GO" id="GO:0005886">
    <property type="term" value="C:plasma membrane"/>
    <property type="evidence" value="ECO:0007669"/>
    <property type="project" value="UniProtKB-SubCell"/>
</dbReference>
<evidence type="ECO:0000313" key="15">
    <source>
        <dbReference type="Proteomes" id="UP000013523"/>
    </source>
</evidence>
<dbReference type="PRINTS" id="PR01755">
    <property type="entry name" value="SECFTRNLCASE"/>
</dbReference>
<proteinExistence type="inferred from homology"/>
<evidence type="ECO:0000256" key="5">
    <source>
        <dbReference type="ARBA" id="ARBA00022927"/>
    </source>
</evidence>
<dbReference type="Gene3D" id="1.20.1640.10">
    <property type="entry name" value="Multidrug efflux transporter AcrB transmembrane domain"/>
    <property type="match status" value="1"/>
</dbReference>
<keyword evidence="6 12" id="KW-1133">Transmembrane helix</keyword>
<evidence type="ECO:0000256" key="8">
    <source>
        <dbReference type="ARBA" id="ARBA00023136"/>
    </source>
</evidence>
<dbReference type="KEGG" id="cpas:Clopa_2329"/>
<comment type="function">
    <text evidence="9 12">Part of the Sec protein translocase complex. Interacts with the SecYEG preprotein conducting channel. SecDF uses the proton motive force (PMF) to complete protein translocation after the ATP-dependent function of SecA.</text>
</comment>
<evidence type="ECO:0000256" key="10">
    <source>
        <dbReference type="ARBA" id="ARBA00060856"/>
    </source>
</evidence>
<evidence type="ECO:0000256" key="9">
    <source>
        <dbReference type="ARBA" id="ARBA00059018"/>
    </source>
</evidence>
<protein>
    <recommendedName>
        <fullName evidence="12">Protein-export membrane protein SecF</fullName>
    </recommendedName>
</protein>
<dbReference type="NCBIfam" id="TIGR00966">
    <property type="entry name" value="transloc_SecF"/>
    <property type="match status" value="1"/>
</dbReference>